<dbReference type="InterPro" id="IPR010836">
    <property type="entry name" value="SapC"/>
</dbReference>
<accession>A0A450S1F2</accession>
<evidence type="ECO:0000313" key="2">
    <source>
        <dbReference type="EMBL" id="VFJ49071.1"/>
    </source>
</evidence>
<dbReference type="Pfam" id="PF07277">
    <property type="entry name" value="SapC"/>
    <property type="match status" value="1"/>
</dbReference>
<reference evidence="1" key="1">
    <citation type="submission" date="2019-02" db="EMBL/GenBank/DDBJ databases">
        <authorList>
            <person name="Gruber-Vodicka R. H."/>
            <person name="Seah K. B. B."/>
        </authorList>
    </citation>
    <scope>NUCLEOTIDE SEQUENCE</scope>
    <source>
        <strain evidence="2">BECK_BZ163</strain>
        <strain evidence="3">BECK_BZ164</strain>
        <strain evidence="1">BECK_BZ165</strain>
    </source>
</reference>
<sequence>MSTQLLIYERVVPISKRRHQDWSVKVGKNYAFTRHVNSVPLVAAEFQAAAAEYAIVFAGTEKAVMPSVILGIRERENLYVSRTGEWRAKYLPAFIRRYPFVFSSNDEGKTFTACVDEEYMGCNQQGMGERLFDAEGERTQYLGSVLEFLKAYQAQFQRTQIFCNKLKELELLEPMQAQFEPKTGGKVSLSGFMAVNRDRVKELSGDKLAELTKSDELELVYLHLQSMRNISLLAERMASQTPEKDRTILKNIGNTPDMVTH</sequence>
<organism evidence="1">
    <name type="scientific">Candidatus Kentrum sp. FM</name>
    <dbReference type="NCBI Taxonomy" id="2126340"/>
    <lineage>
        <taxon>Bacteria</taxon>
        <taxon>Pseudomonadati</taxon>
        <taxon>Pseudomonadota</taxon>
        <taxon>Gammaproteobacteria</taxon>
        <taxon>Candidatus Kentrum</taxon>
    </lineage>
</organism>
<dbReference type="AlphaFoldDB" id="A0A450S1F2"/>
<evidence type="ECO:0000313" key="3">
    <source>
        <dbReference type="EMBL" id="VFK06771.1"/>
    </source>
</evidence>
<name>A0A450S1F2_9GAMM</name>
<gene>
    <name evidence="2" type="ORF">BECKFM1743A_GA0114220_100668</name>
    <name evidence="3" type="ORF">BECKFM1743B_GA0114221_100249</name>
    <name evidence="1" type="ORF">BECKFM1743C_GA0114222_100259</name>
</gene>
<proteinExistence type="predicted"/>
<dbReference type="EMBL" id="CAADFL010000024">
    <property type="protein sequence ID" value="VFK06771.1"/>
    <property type="molecule type" value="Genomic_DNA"/>
</dbReference>
<dbReference type="EMBL" id="CAADFA010000025">
    <property type="protein sequence ID" value="VFJ45473.1"/>
    <property type="molecule type" value="Genomic_DNA"/>
</dbReference>
<evidence type="ECO:0000313" key="1">
    <source>
        <dbReference type="EMBL" id="VFJ45473.1"/>
    </source>
</evidence>
<dbReference type="EMBL" id="CAADEZ010000066">
    <property type="protein sequence ID" value="VFJ49071.1"/>
    <property type="molecule type" value="Genomic_DNA"/>
</dbReference>
<protein>
    <submittedName>
        <fullName evidence="1">SapC protein</fullName>
    </submittedName>
</protein>